<name>A0A8E2DMU3_9APHY</name>
<evidence type="ECO:0000313" key="2">
    <source>
        <dbReference type="Proteomes" id="UP000250043"/>
    </source>
</evidence>
<evidence type="ECO:0008006" key="3">
    <source>
        <dbReference type="Google" id="ProtNLM"/>
    </source>
</evidence>
<sequence>MDDRGTSLHILSSLYDTGVAPPNSYANLPVHNAAVTAPSLPPELSDHIVDHLRGDYDALKTCTLTCRAWLPRARFWLFKRISI</sequence>
<proteinExistence type="predicted"/>
<evidence type="ECO:0000313" key="1">
    <source>
        <dbReference type="EMBL" id="OCH92621.1"/>
    </source>
</evidence>
<dbReference type="OrthoDB" id="2835132at2759"/>
<gene>
    <name evidence="1" type="ORF">OBBRIDRAFT_726470</name>
</gene>
<dbReference type="AlphaFoldDB" id="A0A8E2DMU3"/>
<dbReference type="EMBL" id="KV722366">
    <property type="protein sequence ID" value="OCH92621.1"/>
    <property type="molecule type" value="Genomic_DNA"/>
</dbReference>
<reference evidence="1 2" key="1">
    <citation type="submission" date="2016-07" db="EMBL/GenBank/DDBJ databases">
        <title>Draft genome of the white-rot fungus Obba rivulosa 3A-2.</title>
        <authorList>
            <consortium name="DOE Joint Genome Institute"/>
            <person name="Miettinen O."/>
            <person name="Riley R."/>
            <person name="Acob R."/>
            <person name="Barry K."/>
            <person name="Cullen D."/>
            <person name="De Vries R."/>
            <person name="Hainaut M."/>
            <person name="Hatakka A."/>
            <person name="Henrissat B."/>
            <person name="Hilden K."/>
            <person name="Kuo R."/>
            <person name="Labutti K."/>
            <person name="Lipzen A."/>
            <person name="Makela M.R."/>
            <person name="Sandor L."/>
            <person name="Spatafora J.W."/>
            <person name="Grigoriev I.V."/>
            <person name="Hibbett D.S."/>
        </authorList>
    </citation>
    <scope>NUCLEOTIDE SEQUENCE [LARGE SCALE GENOMIC DNA]</scope>
    <source>
        <strain evidence="1 2">3A-2</strain>
    </source>
</reference>
<dbReference type="Proteomes" id="UP000250043">
    <property type="component" value="Unassembled WGS sequence"/>
</dbReference>
<dbReference type="SUPFAM" id="SSF81383">
    <property type="entry name" value="F-box domain"/>
    <property type="match status" value="1"/>
</dbReference>
<dbReference type="InterPro" id="IPR036047">
    <property type="entry name" value="F-box-like_dom_sf"/>
</dbReference>
<keyword evidence="2" id="KW-1185">Reference proteome</keyword>
<organism evidence="1 2">
    <name type="scientific">Obba rivulosa</name>
    <dbReference type="NCBI Taxonomy" id="1052685"/>
    <lineage>
        <taxon>Eukaryota</taxon>
        <taxon>Fungi</taxon>
        <taxon>Dikarya</taxon>
        <taxon>Basidiomycota</taxon>
        <taxon>Agaricomycotina</taxon>
        <taxon>Agaricomycetes</taxon>
        <taxon>Polyporales</taxon>
        <taxon>Gelatoporiaceae</taxon>
        <taxon>Obba</taxon>
    </lineage>
</organism>
<protein>
    <recommendedName>
        <fullName evidence="3">F-box domain-containing protein</fullName>
    </recommendedName>
</protein>
<accession>A0A8E2DMU3</accession>
<feature type="non-terminal residue" evidence="1">
    <location>
        <position position="83"/>
    </location>
</feature>